<protein>
    <submittedName>
        <fullName evidence="2">Uncharacterized protein</fullName>
    </submittedName>
</protein>
<dbReference type="EMBL" id="ML977743">
    <property type="protein sequence ID" value="KAF1992973.1"/>
    <property type="molecule type" value="Genomic_DNA"/>
</dbReference>
<proteinExistence type="predicted"/>
<dbReference type="AlphaFoldDB" id="A0A6A5VTY5"/>
<feature type="compositionally biased region" description="Basic and acidic residues" evidence="1">
    <location>
        <begin position="80"/>
        <end position="93"/>
    </location>
</feature>
<evidence type="ECO:0000313" key="3">
    <source>
        <dbReference type="Proteomes" id="UP000799779"/>
    </source>
</evidence>
<dbReference type="OrthoDB" id="4725400at2759"/>
<sequence>MDDPNDQDAPMPLRHDGRLKDGKGRPGVKIYENGFKFTPNDKVRIKGTTTQGLRGPYIVSCTYAGPKYALEKSNGSSIDNGKKFDEDELEHAN</sequence>
<gene>
    <name evidence="2" type="ORF">P154DRAFT_583253</name>
</gene>
<feature type="region of interest" description="Disordered" evidence="1">
    <location>
        <begin position="1"/>
        <end position="33"/>
    </location>
</feature>
<reference evidence="2" key="1">
    <citation type="journal article" date="2020" name="Stud. Mycol.">
        <title>101 Dothideomycetes genomes: a test case for predicting lifestyles and emergence of pathogens.</title>
        <authorList>
            <person name="Haridas S."/>
            <person name="Albert R."/>
            <person name="Binder M."/>
            <person name="Bloem J."/>
            <person name="Labutti K."/>
            <person name="Salamov A."/>
            <person name="Andreopoulos B."/>
            <person name="Baker S."/>
            <person name="Barry K."/>
            <person name="Bills G."/>
            <person name="Bluhm B."/>
            <person name="Cannon C."/>
            <person name="Castanera R."/>
            <person name="Culley D."/>
            <person name="Daum C."/>
            <person name="Ezra D."/>
            <person name="Gonzalez J."/>
            <person name="Henrissat B."/>
            <person name="Kuo A."/>
            <person name="Liang C."/>
            <person name="Lipzen A."/>
            <person name="Lutzoni F."/>
            <person name="Magnuson J."/>
            <person name="Mondo S."/>
            <person name="Nolan M."/>
            <person name="Ohm R."/>
            <person name="Pangilinan J."/>
            <person name="Park H.-J."/>
            <person name="Ramirez L."/>
            <person name="Alfaro M."/>
            <person name="Sun H."/>
            <person name="Tritt A."/>
            <person name="Yoshinaga Y."/>
            <person name="Zwiers L.-H."/>
            <person name="Turgeon B."/>
            <person name="Goodwin S."/>
            <person name="Spatafora J."/>
            <person name="Crous P."/>
            <person name="Grigoriev I."/>
        </authorList>
    </citation>
    <scope>NUCLEOTIDE SEQUENCE</scope>
    <source>
        <strain evidence="2">CBS 123094</strain>
    </source>
</reference>
<feature type="compositionally biased region" description="Basic and acidic residues" evidence="1">
    <location>
        <begin position="13"/>
        <end position="24"/>
    </location>
</feature>
<name>A0A6A5VTY5_9PLEO</name>
<organism evidence="2 3">
    <name type="scientific">Amniculicola lignicola CBS 123094</name>
    <dbReference type="NCBI Taxonomy" id="1392246"/>
    <lineage>
        <taxon>Eukaryota</taxon>
        <taxon>Fungi</taxon>
        <taxon>Dikarya</taxon>
        <taxon>Ascomycota</taxon>
        <taxon>Pezizomycotina</taxon>
        <taxon>Dothideomycetes</taxon>
        <taxon>Pleosporomycetidae</taxon>
        <taxon>Pleosporales</taxon>
        <taxon>Amniculicolaceae</taxon>
        <taxon>Amniculicola</taxon>
    </lineage>
</organism>
<evidence type="ECO:0000256" key="1">
    <source>
        <dbReference type="SAM" id="MobiDB-lite"/>
    </source>
</evidence>
<dbReference type="Proteomes" id="UP000799779">
    <property type="component" value="Unassembled WGS sequence"/>
</dbReference>
<evidence type="ECO:0000313" key="2">
    <source>
        <dbReference type="EMBL" id="KAF1992973.1"/>
    </source>
</evidence>
<accession>A0A6A5VTY5</accession>
<keyword evidence="3" id="KW-1185">Reference proteome</keyword>
<feature type="region of interest" description="Disordered" evidence="1">
    <location>
        <begin position="70"/>
        <end position="93"/>
    </location>
</feature>